<evidence type="ECO:0000313" key="1">
    <source>
        <dbReference type="EMBL" id="QRC98374.1"/>
    </source>
</evidence>
<evidence type="ECO:0000313" key="2">
    <source>
        <dbReference type="Proteomes" id="UP000663193"/>
    </source>
</evidence>
<sequence length="95" mass="10423">FGVSAQLYMGMALLHTHTHQAKCLKKTGVDVSDARVGIFTTRYHQTNELFGSRLGANGCSAACCSALLNSQSIIEAKSRRPSQSLVHVIVYRLYH</sequence>
<reference evidence="2" key="1">
    <citation type="journal article" date="2021" name="BMC Genomics">
        <title>Chromosome-level genome assembly and manually-curated proteome of model necrotroph Parastagonospora nodorum Sn15 reveals a genome-wide trove of candidate effector homologs, and redundancy of virulence-related functions within an accessory chromosome.</title>
        <authorList>
            <person name="Bertazzoni S."/>
            <person name="Jones D.A.B."/>
            <person name="Phan H.T."/>
            <person name="Tan K.-C."/>
            <person name="Hane J.K."/>
        </authorList>
    </citation>
    <scope>NUCLEOTIDE SEQUENCE [LARGE SCALE GENOMIC DNA]</scope>
    <source>
        <strain evidence="2">SN15 / ATCC MYA-4574 / FGSC 10173)</strain>
    </source>
</reference>
<dbReference type="AlphaFoldDB" id="A0A7U2F8J6"/>
<dbReference type="VEuPathDB" id="FungiDB:JI435_411950"/>
<name>A0A7U2F8J6_PHANO</name>
<gene>
    <name evidence="1" type="ORF">JI435_411950</name>
</gene>
<dbReference type="EMBL" id="CP069030">
    <property type="protein sequence ID" value="QRC98374.1"/>
    <property type="molecule type" value="Genomic_DNA"/>
</dbReference>
<dbReference type="Proteomes" id="UP000663193">
    <property type="component" value="Chromosome 8"/>
</dbReference>
<feature type="non-terminal residue" evidence="1">
    <location>
        <position position="1"/>
    </location>
</feature>
<keyword evidence="2" id="KW-1185">Reference proteome</keyword>
<organism evidence="1 2">
    <name type="scientific">Phaeosphaeria nodorum (strain SN15 / ATCC MYA-4574 / FGSC 10173)</name>
    <name type="common">Glume blotch fungus</name>
    <name type="synonym">Parastagonospora nodorum</name>
    <dbReference type="NCBI Taxonomy" id="321614"/>
    <lineage>
        <taxon>Eukaryota</taxon>
        <taxon>Fungi</taxon>
        <taxon>Dikarya</taxon>
        <taxon>Ascomycota</taxon>
        <taxon>Pezizomycotina</taxon>
        <taxon>Dothideomycetes</taxon>
        <taxon>Pleosporomycetidae</taxon>
        <taxon>Pleosporales</taxon>
        <taxon>Pleosporineae</taxon>
        <taxon>Phaeosphaeriaceae</taxon>
        <taxon>Parastagonospora</taxon>
    </lineage>
</organism>
<accession>A0A7U2F8J6</accession>
<proteinExistence type="predicted"/>
<protein>
    <submittedName>
        <fullName evidence="1">Uncharacterized protein</fullName>
    </submittedName>
</protein>